<dbReference type="Proteomes" id="UP000297299">
    <property type="component" value="Unassembled WGS sequence"/>
</dbReference>
<protein>
    <submittedName>
        <fullName evidence="1">Uncharacterized protein</fullName>
    </submittedName>
</protein>
<sequence>MFLTYVDLLLQSYTEPYLYQKNTELGRSPFAQHPRCGYVECHLASKQKVSETETGFQIRALAGGV</sequence>
<comment type="caution">
    <text evidence="1">The sequence shown here is derived from an EMBL/GenBank/DDBJ whole genome shotgun (WGS) entry which is preliminary data.</text>
</comment>
<accession>A0A4Y8CNZ8</accession>
<keyword evidence="2" id="KW-1185">Reference proteome</keyword>
<proteinExistence type="predicted"/>
<evidence type="ECO:0000313" key="1">
    <source>
        <dbReference type="EMBL" id="TEY38492.1"/>
    </source>
</evidence>
<organism evidence="1 2">
    <name type="scientific">Botryotinia calthae</name>
    <dbReference type="NCBI Taxonomy" id="38488"/>
    <lineage>
        <taxon>Eukaryota</taxon>
        <taxon>Fungi</taxon>
        <taxon>Dikarya</taxon>
        <taxon>Ascomycota</taxon>
        <taxon>Pezizomycotina</taxon>
        <taxon>Leotiomycetes</taxon>
        <taxon>Helotiales</taxon>
        <taxon>Sclerotiniaceae</taxon>
        <taxon>Botryotinia</taxon>
    </lineage>
</organism>
<gene>
    <name evidence="1" type="ORF">BOTCAL_0487g00030</name>
</gene>
<dbReference type="AlphaFoldDB" id="A0A4Y8CNZ8"/>
<name>A0A4Y8CNZ8_9HELO</name>
<evidence type="ECO:0000313" key="2">
    <source>
        <dbReference type="Proteomes" id="UP000297299"/>
    </source>
</evidence>
<dbReference type="EMBL" id="PHWZ01000486">
    <property type="protein sequence ID" value="TEY38492.1"/>
    <property type="molecule type" value="Genomic_DNA"/>
</dbReference>
<reference evidence="1 2" key="1">
    <citation type="submission" date="2017-11" db="EMBL/GenBank/DDBJ databases">
        <title>Comparative genomics of Botrytis spp.</title>
        <authorList>
            <person name="Valero-Jimenez C.A."/>
            <person name="Tapia P."/>
            <person name="Veloso J."/>
            <person name="Silva-Moreno E."/>
            <person name="Staats M."/>
            <person name="Valdes J.H."/>
            <person name="Van Kan J.A.L."/>
        </authorList>
    </citation>
    <scope>NUCLEOTIDE SEQUENCE [LARGE SCALE GENOMIC DNA]</scope>
    <source>
        <strain evidence="1 2">MUCL2830</strain>
    </source>
</reference>